<evidence type="ECO:0000313" key="12">
    <source>
        <dbReference type="Proteomes" id="UP000298390"/>
    </source>
</evidence>
<feature type="transmembrane region" description="Helical" evidence="8">
    <location>
        <begin position="242"/>
        <end position="263"/>
    </location>
</feature>
<keyword evidence="6 8" id="KW-0472">Membrane</keyword>
<dbReference type="GO" id="GO:0005829">
    <property type="term" value="C:cytosol"/>
    <property type="evidence" value="ECO:0007669"/>
    <property type="project" value="GOC"/>
</dbReference>
<feature type="transmembrane region" description="Helical" evidence="8">
    <location>
        <begin position="210"/>
        <end position="230"/>
    </location>
</feature>
<evidence type="ECO:0000259" key="9">
    <source>
        <dbReference type="Pfam" id="PF06814"/>
    </source>
</evidence>
<dbReference type="Proteomes" id="UP000298390">
    <property type="component" value="Unassembled WGS sequence"/>
</dbReference>
<feature type="domain" description="PTM1-like N-terminal" evidence="10">
    <location>
        <begin position="6"/>
        <end position="80"/>
    </location>
</feature>
<evidence type="ECO:0000256" key="5">
    <source>
        <dbReference type="ARBA" id="ARBA00022989"/>
    </source>
</evidence>
<evidence type="ECO:0000256" key="2">
    <source>
        <dbReference type="ARBA" id="ARBA00007883"/>
    </source>
</evidence>
<feature type="compositionally biased region" description="Basic and acidic residues" evidence="7">
    <location>
        <begin position="493"/>
        <end position="511"/>
    </location>
</feature>
<keyword evidence="5 8" id="KW-1133">Transmembrane helix</keyword>
<feature type="compositionally biased region" description="Low complexity" evidence="7">
    <location>
        <begin position="97"/>
        <end position="109"/>
    </location>
</feature>
<evidence type="ECO:0000256" key="4">
    <source>
        <dbReference type="ARBA" id="ARBA00022729"/>
    </source>
</evidence>
<proteinExistence type="inferred from homology"/>
<dbReference type="PANTHER" id="PTHR21229">
    <property type="entry name" value="LUNG SEVEN TRANSMEMBRANE RECEPTOR"/>
    <property type="match status" value="1"/>
</dbReference>
<dbReference type="InterPro" id="IPR053938">
    <property type="entry name" value="PTM1-like_N"/>
</dbReference>
<evidence type="ECO:0000313" key="11">
    <source>
        <dbReference type="EMBL" id="TFY70000.1"/>
    </source>
</evidence>
<dbReference type="GO" id="GO:0016020">
    <property type="term" value="C:membrane"/>
    <property type="evidence" value="ECO:0007669"/>
    <property type="project" value="UniProtKB-SubCell"/>
</dbReference>
<feature type="transmembrane region" description="Helical" evidence="8">
    <location>
        <begin position="275"/>
        <end position="304"/>
    </location>
</feature>
<dbReference type="InterPro" id="IPR053937">
    <property type="entry name" value="GOST_TM"/>
</dbReference>
<sequence length="511" mass="56639">MWANQKTFINVTFDSGSQGQLAMVIYEWGDMAYLGKVTSTANDLPQKTYVCTSDAVKGGFCDNSQLGRFILDLPSGKSTNDTSFWSARVSFPRQGESSSLPASSDASSSGFWNDPAGNPTPPADNYTTPWRRDVTLLDRQAALNPSPSGILLYQQPIQYNVPIVPVTVMQNPARQATNDVPYHPTYTGTIFFRNTFDGRLPATDYPKVNFYSIMFLVYTAVAVGWAWLCYKNLQDLLPIQYYLSSLLGFLIIEMVANWAYYRYLNAHGRGTPSTVFLIVVAILDAGRNALSFFLLLIVSLGLSVVRESLGKTMIKCQALAVAHFIFGVLYAVGIVELELESTSALVLLLFVVPLAFTLSGFLLWILYALNATIAQLASRKQHYKLSMFKWLHRILLLTVLVIAIFFVVSSLTFSGRLAEAMFDELAQDPEDAEDYDLEALERRDGHMHLPDNDDDAATLVGRAGSSMAEDAVVFDIGDDDADDDEPNAKKRRGGLDHEGEAHEREGLMKDD</sequence>
<dbReference type="Pfam" id="PF06814">
    <property type="entry name" value="GOST_TM"/>
    <property type="match status" value="1"/>
</dbReference>
<feature type="region of interest" description="Disordered" evidence="7">
    <location>
        <begin position="96"/>
        <end position="129"/>
    </location>
</feature>
<comment type="similarity">
    <text evidence="2">Belongs to the LU7TM family.</text>
</comment>
<evidence type="ECO:0000256" key="8">
    <source>
        <dbReference type="SAM" id="Phobius"/>
    </source>
</evidence>
<name>A0A4Y9Z7A1_9APHY</name>
<dbReference type="GO" id="GO:0005794">
    <property type="term" value="C:Golgi apparatus"/>
    <property type="evidence" value="ECO:0007669"/>
    <property type="project" value="TreeGrafter"/>
</dbReference>
<dbReference type="EMBL" id="SEKV01000002">
    <property type="protein sequence ID" value="TFY70000.1"/>
    <property type="molecule type" value="Genomic_DNA"/>
</dbReference>
<reference evidence="11 12" key="1">
    <citation type="submission" date="2019-01" db="EMBL/GenBank/DDBJ databases">
        <title>Genome sequencing of the rare red list fungi Fomitopsis rosea.</title>
        <authorList>
            <person name="Buettner E."/>
            <person name="Kellner H."/>
        </authorList>
    </citation>
    <scope>NUCLEOTIDE SEQUENCE [LARGE SCALE GENOMIC DNA]</scope>
    <source>
        <strain evidence="11 12">DSM 105464</strain>
    </source>
</reference>
<protein>
    <submittedName>
        <fullName evidence="11">Uncharacterized protein</fullName>
    </submittedName>
</protein>
<dbReference type="GO" id="GO:0042147">
    <property type="term" value="P:retrograde transport, endosome to Golgi"/>
    <property type="evidence" value="ECO:0007669"/>
    <property type="project" value="TreeGrafter"/>
</dbReference>
<feature type="domain" description="GOST seven transmembrane" evidence="9">
    <location>
        <begin position="206"/>
        <end position="411"/>
    </location>
</feature>
<feature type="compositionally biased region" description="Acidic residues" evidence="7">
    <location>
        <begin position="476"/>
        <end position="485"/>
    </location>
</feature>
<organism evidence="11 12">
    <name type="scientific">Rhodofomes roseus</name>
    <dbReference type="NCBI Taxonomy" id="34475"/>
    <lineage>
        <taxon>Eukaryota</taxon>
        <taxon>Fungi</taxon>
        <taxon>Dikarya</taxon>
        <taxon>Basidiomycota</taxon>
        <taxon>Agaricomycotina</taxon>
        <taxon>Agaricomycetes</taxon>
        <taxon>Polyporales</taxon>
        <taxon>Rhodofomes</taxon>
    </lineage>
</organism>
<feature type="transmembrane region" description="Helical" evidence="8">
    <location>
        <begin position="316"/>
        <end position="335"/>
    </location>
</feature>
<feature type="region of interest" description="Disordered" evidence="7">
    <location>
        <begin position="475"/>
        <end position="511"/>
    </location>
</feature>
<comment type="subcellular location">
    <subcellularLocation>
        <location evidence="1">Membrane</location>
        <topology evidence="1">Multi-pass membrane protein</topology>
    </subcellularLocation>
</comment>
<evidence type="ECO:0000256" key="1">
    <source>
        <dbReference type="ARBA" id="ARBA00004141"/>
    </source>
</evidence>
<evidence type="ECO:0000256" key="3">
    <source>
        <dbReference type="ARBA" id="ARBA00022692"/>
    </source>
</evidence>
<dbReference type="STRING" id="34475.A0A4Y9Z7A1"/>
<dbReference type="PANTHER" id="PTHR21229:SF1">
    <property type="entry name" value="GH17801P"/>
    <property type="match status" value="1"/>
</dbReference>
<dbReference type="AlphaFoldDB" id="A0A4Y9Z7A1"/>
<keyword evidence="3 8" id="KW-0812">Transmembrane</keyword>
<evidence type="ECO:0000256" key="7">
    <source>
        <dbReference type="SAM" id="MobiDB-lite"/>
    </source>
</evidence>
<keyword evidence="4" id="KW-0732">Signal</keyword>
<comment type="caution">
    <text evidence="11">The sequence shown here is derived from an EMBL/GenBank/DDBJ whole genome shotgun (WGS) entry which is preliminary data.</text>
</comment>
<evidence type="ECO:0000259" key="10">
    <source>
        <dbReference type="Pfam" id="PF21902"/>
    </source>
</evidence>
<evidence type="ECO:0000256" key="6">
    <source>
        <dbReference type="ARBA" id="ARBA00023136"/>
    </source>
</evidence>
<accession>A0A4Y9Z7A1</accession>
<feature type="transmembrane region" description="Helical" evidence="8">
    <location>
        <begin position="390"/>
        <end position="413"/>
    </location>
</feature>
<dbReference type="InterPro" id="IPR009637">
    <property type="entry name" value="GPR107/GPR108-like"/>
</dbReference>
<dbReference type="Pfam" id="PF21902">
    <property type="entry name" value="PTM1-like_N"/>
    <property type="match status" value="1"/>
</dbReference>
<gene>
    <name evidence="11" type="ORF">EVJ58_g95</name>
</gene>
<feature type="transmembrane region" description="Helical" evidence="8">
    <location>
        <begin position="347"/>
        <end position="369"/>
    </location>
</feature>